<name>A0A6A4H636_9AGAR</name>
<accession>A0A6A4H636</accession>
<organism evidence="1 2">
    <name type="scientific">Gymnopus androsaceus JB14</name>
    <dbReference type="NCBI Taxonomy" id="1447944"/>
    <lineage>
        <taxon>Eukaryota</taxon>
        <taxon>Fungi</taxon>
        <taxon>Dikarya</taxon>
        <taxon>Basidiomycota</taxon>
        <taxon>Agaricomycotina</taxon>
        <taxon>Agaricomycetes</taxon>
        <taxon>Agaricomycetidae</taxon>
        <taxon>Agaricales</taxon>
        <taxon>Marasmiineae</taxon>
        <taxon>Omphalotaceae</taxon>
        <taxon>Gymnopus</taxon>
    </lineage>
</organism>
<dbReference type="EMBL" id="ML769579">
    <property type="protein sequence ID" value="KAE9393180.1"/>
    <property type="molecule type" value="Genomic_DNA"/>
</dbReference>
<reference evidence="1" key="1">
    <citation type="journal article" date="2019" name="Environ. Microbiol.">
        <title>Fungal ecological strategies reflected in gene transcription - a case study of two litter decomposers.</title>
        <authorList>
            <person name="Barbi F."/>
            <person name="Kohler A."/>
            <person name="Barry K."/>
            <person name="Baskaran P."/>
            <person name="Daum C."/>
            <person name="Fauchery L."/>
            <person name="Ihrmark K."/>
            <person name="Kuo A."/>
            <person name="LaButti K."/>
            <person name="Lipzen A."/>
            <person name="Morin E."/>
            <person name="Grigoriev I.V."/>
            <person name="Henrissat B."/>
            <person name="Lindahl B."/>
            <person name="Martin F."/>
        </authorList>
    </citation>
    <scope>NUCLEOTIDE SEQUENCE</scope>
    <source>
        <strain evidence="1">JB14</strain>
    </source>
</reference>
<gene>
    <name evidence="1" type="ORF">BT96DRAFT_924224</name>
</gene>
<protein>
    <submittedName>
        <fullName evidence="1">Uncharacterized protein</fullName>
    </submittedName>
</protein>
<proteinExistence type="predicted"/>
<dbReference type="Proteomes" id="UP000799118">
    <property type="component" value="Unassembled WGS sequence"/>
</dbReference>
<keyword evidence="2" id="KW-1185">Reference proteome</keyword>
<dbReference type="AlphaFoldDB" id="A0A6A4H636"/>
<evidence type="ECO:0000313" key="1">
    <source>
        <dbReference type="EMBL" id="KAE9393180.1"/>
    </source>
</evidence>
<sequence>MHMLYAAQQRLDGYEEAVVHAQKRKSLFDKKAMASREELVEFQKGDLGSISKYSKLACESLLYGSEAGDSLVTRVAEKLKNSYELVWRDGESRADLSTRAAFRISKPIPVQSRGKSRGRLKG</sequence>
<dbReference type="OrthoDB" id="3237746at2759"/>
<evidence type="ECO:0000313" key="2">
    <source>
        <dbReference type="Proteomes" id="UP000799118"/>
    </source>
</evidence>